<evidence type="ECO:0000256" key="11">
    <source>
        <dbReference type="PROSITE-ProRule" id="PRU00042"/>
    </source>
</evidence>
<dbReference type="GeneTree" id="ENSGT00940000163271"/>
<evidence type="ECO:0000259" key="13">
    <source>
        <dbReference type="PROSITE" id="PS50157"/>
    </source>
</evidence>
<dbReference type="GO" id="GO:0000978">
    <property type="term" value="F:RNA polymerase II cis-regulatory region sequence-specific DNA binding"/>
    <property type="evidence" value="ECO:0007669"/>
    <property type="project" value="TreeGrafter"/>
</dbReference>
<reference evidence="15" key="2">
    <citation type="submission" date="2025-09" db="UniProtKB">
        <authorList>
            <consortium name="Ensembl"/>
        </authorList>
    </citation>
    <scope>IDENTIFICATION</scope>
</reference>
<keyword evidence="10" id="KW-0539">Nucleus</keyword>
<dbReference type="PROSITE" id="PS50157">
    <property type="entry name" value="ZINC_FINGER_C2H2_2"/>
    <property type="match status" value="7"/>
</dbReference>
<dbReference type="InterPro" id="IPR036236">
    <property type="entry name" value="Znf_C2H2_sf"/>
</dbReference>
<evidence type="ECO:0000313" key="16">
    <source>
        <dbReference type="Proteomes" id="UP000694398"/>
    </source>
</evidence>
<evidence type="ECO:0000256" key="4">
    <source>
        <dbReference type="ARBA" id="ARBA00022737"/>
    </source>
</evidence>
<feature type="domain" description="C2H2-type" evidence="13">
    <location>
        <begin position="129"/>
        <end position="156"/>
    </location>
</feature>
<dbReference type="InterPro" id="IPR001909">
    <property type="entry name" value="KRAB"/>
</dbReference>
<evidence type="ECO:0000256" key="6">
    <source>
        <dbReference type="ARBA" id="ARBA00022833"/>
    </source>
</evidence>
<evidence type="ECO:0000256" key="12">
    <source>
        <dbReference type="SAM" id="MobiDB-lite"/>
    </source>
</evidence>
<dbReference type="FunFam" id="3.30.160.60:FF:000180">
    <property type="entry name" value="Zinc finger protein 689"/>
    <property type="match status" value="1"/>
</dbReference>
<name>A0A8C2W3X1_CHILA</name>
<dbReference type="Pfam" id="PF00096">
    <property type="entry name" value="zf-C2H2"/>
    <property type="match status" value="5"/>
</dbReference>
<dbReference type="PANTHER" id="PTHR23226:SF416">
    <property type="entry name" value="FI01424P"/>
    <property type="match status" value="1"/>
</dbReference>
<proteinExistence type="inferred from homology"/>
<dbReference type="FunFam" id="3.30.160.60:FF:001498">
    <property type="entry name" value="Zinc finger protein 404"/>
    <property type="match status" value="1"/>
</dbReference>
<dbReference type="SMART" id="SM00355">
    <property type="entry name" value="ZnF_C2H2"/>
    <property type="match status" value="7"/>
</dbReference>
<feature type="domain" description="KRAB" evidence="14">
    <location>
        <begin position="1"/>
        <end position="44"/>
    </location>
</feature>
<dbReference type="OMA" id="FRRNAAY"/>
<feature type="domain" description="C2H2-type" evidence="13">
    <location>
        <begin position="213"/>
        <end position="240"/>
    </location>
</feature>
<feature type="domain" description="C2H2-type" evidence="13">
    <location>
        <begin position="185"/>
        <end position="212"/>
    </location>
</feature>
<keyword evidence="8" id="KW-0238">DNA-binding</keyword>
<dbReference type="PROSITE" id="PS00028">
    <property type="entry name" value="ZINC_FINGER_C2H2_1"/>
    <property type="match status" value="7"/>
</dbReference>
<dbReference type="FunFam" id="3.30.160.60:FF:000862">
    <property type="entry name" value="zinc finger protein 697"/>
    <property type="match status" value="1"/>
</dbReference>
<keyword evidence="5 11" id="KW-0863">Zinc-finger</keyword>
<feature type="region of interest" description="Disordered" evidence="12">
    <location>
        <begin position="380"/>
        <end position="400"/>
    </location>
</feature>
<evidence type="ECO:0000256" key="1">
    <source>
        <dbReference type="ARBA" id="ARBA00004123"/>
    </source>
</evidence>
<evidence type="ECO:0000256" key="8">
    <source>
        <dbReference type="ARBA" id="ARBA00023125"/>
    </source>
</evidence>
<dbReference type="InterPro" id="IPR013087">
    <property type="entry name" value="Znf_C2H2_type"/>
</dbReference>
<feature type="domain" description="C2H2-type" evidence="13">
    <location>
        <begin position="101"/>
        <end position="128"/>
    </location>
</feature>
<gene>
    <name evidence="15" type="primary">ZNF621</name>
</gene>
<dbReference type="Gene3D" id="3.30.160.60">
    <property type="entry name" value="Classic Zinc Finger"/>
    <property type="match status" value="7"/>
</dbReference>
<keyword evidence="6" id="KW-0862">Zinc</keyword>
<evidence type="ECO:0000259" key="14">
    <source>
        <dbReference type="PROSITE" id="PS50805"/>
    </source>
</evidence>
<keyword evidence="9" id="KW-0804">Transcription</keyword>
<dbReference type="Ensembl" id="ENSCLAT00000024757.1">
    <property type="protein sequence ID" value="ENSCLAP00000024522.1"/>
    <property type="gene ID" value="ENSCLAG00000016834.1"/>
</dbReference>
<evidence type="ECO:0000256" key="2">
    <source>
        <dbReference type="ARBA" id="ARBA00006991"/>
    </source>
</evidence>
<comment type="similarity">
    <text evidence="2">Belongs to the krueppel C2H2-type zinc-finger protein family.</text>
</comment>
<evidence type="ECO:0000256" key="9">
    <source>
        <dbReference type="ARBA" id="ARBA00023163"/>
    </source>
</evidence>
<dbReference type="GO" id="GO:0005634">
    <property type="term" value="C:nucleus"/>
    <property type="evidence" value="ECO:0007669"/>
    <property type="project" value="UniProtKB-SubCell"/>
</dbReference>
<dbReference type="Proteomes" id="UP000694398">
    <property type="component" value="Unassembled WGS sequence"/>
</dbReference>
<keyword evidence="4" id="KW-0677">Repeat</keyword>
<dbReference type="PROSITE" id="PS50805">
    <property type="entry name" value="KRAB"/>
    <property type="match status" value="1"/>
</dbReference>
<organism evidence="15 16">
    <name type="scientific">Chinchilla lanigera</name>
    <name type="common">Long-tailed chinchilla</name>
    <name type="synonym">Chinchilla villidera</name>
    <dbReference type="NCBI Taxonomy" id="34839"/>
    <lineage>
        <taxon>Eukaryota</taxon>
        <taxon>Metazoa</taxon>
        <taxon>Chordata</taxon>
        <taxon>Craniata</taxon>
        <taxon>Vertebrata</taxon>
        <taxon>Euteleostomi</taxon>
        <taxon>Mammalia</taxon>
        <taxon>Eutheria</taxon>
        <taxon>Euarchontoglires</taxon>
        <taxon>Glires</taxon>
        <taxon>Rodentia</taxon>
        <taxon>Hystricomorpha</taxon>
        <taxon>Chinchillidae</taxon>
        <taxon>Chinchilla</taxon>
    </lineage>
</organism>
<feature type="region of interest" description="Disordered" evidence="12">
    <location>
        <begin position="33"/>
        <end position="87"/>
    </location>
</feature>
<protein>
    <submittedName>
        <fullName evidence="15">Zinc finger protein 621</fullName>
    </submittedName>
</protein>
<feature type="domain" description="C2H2-type" evidence="13">
    <location>
        <begin position="269"/>
        <end position="296"/>
    </location>
</feature>
<comment type="subcellular location">
    <subcellularLocation>
        <location evidence="1">Nucleus</location>
    </subcellularLocation>
</comment>
<keyword evidence="3" id="KW-0479">Metal-binding</keyword>
<dbReference type="AlphaFoldDB" id="A0A8C2W3X1"/>
<evidence type="ECO:0000256" key="10">
    <source>
        <dbReference type="ARBA" id="ARBA00023242"/>
    </source>
</evidence>
<dbReference type="FunFam" id="3.30.160.60:FF:001009">
    <property type="entry name" value="Zinc finger protein 26"/>
    <property type="match status" value="1"/>
</dbReference>
<dbReference type="FunFam" id="3.30.160.60:FF:000609">
    <property type="entry name" value="zinc finger protein 621"/>
    <property type="match status" value="1"/>
</dbReference>
<dbReference type="GO" id="GO:0008270">
    <property type="term" value="F:zinc ion binding"/>
    <property type="evidence" value="ECO:0007669"/>
    <property type="project" value="UniProtKB-KW"/>
</dbReference>
<evidence type="ECO:0000256" key="5">
    <source>
        <dbReference type="ARBA" id="ARBA00022771"/>
    </source>
</evidence>
<evidence type="ECO:0000256" key="3">
    <source>
        <dbReference type="ARBA" id="ARBA00022723"/>
    </source>
</evidence>
<sequence>MLDNYALLATLAATPARKPALIARLECGAAPWGDEAPGSGQPGAGSWVGKEEPDLKPEAVVETPGERLSSTAPSVGSAGQAAGPTASVNPSLILRGGMKFYGCGECGKIFRYNSKLLRHQVSHSSDRPFRCQECGKAFKSRYDRGVHEKNHTGRGPYECGQCGRGLSSSTALTQHRRVHTGEKPYVCPQCGQAFRRSAAFLQHRRLHTGEQLHRCHECRRAFGCRSLFVAHQRVHTGEKPFRCPQCGKAFAQKAAAVQHQRVHTGERPYACAVCGKAFRWHGSFLKHRRLHPVEKPAGARRPGPQGPAPALAPVLVPQGSHSAPAMALSSLAFTHALLIPALGPTLLLLPLPFSGTPGPPGAPSPPVQMVSVFRGLGPPSKPAPPLLPVHTPVAPQPGRV</sequence>
<dbReference type="PANTHER" id="PTHR23226">
    <property type="entry name" value="ZINC FINGER AND SCAN DOMAIN-CONTAINING"/>
    <property type="match status" value="1"/>
</dbReference>
<keyword evidence="16" id="KW-1185">Reference proteome</keyword>
<reference evidence="15" key="1">
    <citation type="submission" date="2025-08" db="UniProtKB">
        <authorList>
            <consortium name="Ensembl"/>
        </authorList>
    </citation>
    <scope>IDENTIFICATION</scope>
</reference>
<feature type="domain" description="C2H2-type" evidence="13">
    <location>
        <begin position="157"/>
        <end position="184"/>
    </location>
</feature>
<evidence type="ECO:0000256" key="7">
    <source>
        <dbReference type="ARBA" id="ARBA00023015"/>
    </source>
</evidence>
<evidence type="ECO:0000313" key="15">
    <source>
        <dbReference type="Ensembl" id="ENSCLAP00000024522.1"/>
    </source>
</evidence>
<keyword evidence="7" id="KW-0805">Transcription regulation</keyword>
<feature type="compositionally biased region" description="Basic and acidic residues" evidence="12">
    <location>
        <begin position="49"/>
        <end position="59"/>
    </location>
</feature>
<feature type="domain" description="C2H2-type" evidence="13">
    <location>
        <begin position="241"/>
        <end position="268"/>
    </location>
</feature>
<accession>A0A8C2W3X1</accession>
<dbReference type="FunFam" id="3.30.160.60:FF:002343">
    <property type="entry name" value="Zinc finger protein 33A"/>
    <property type="match status" value="1"/>
</dbReference>
<dbReference type="GO" id="GO:0000981">
    <property type="term" value="F:DNA-binding transcription factor activity, RNA polymerase II-specific"/>
    <property type="evidence" value="ECO:0007669"/>
    <property type="project" value="TreeGrafter"/>
</dbReference>
<dbReference type="SUPFAM" id="SSF57667">
    <property type="entry name" value="beta-beta-alpha zinc fingers"/>
    <property type="match status" value="4"/>
</dbReference>